<evidence type="ECO:0000256" key="8">
    <source>
        <dbReference type="ARBA" id="ARBA00022842"/>
    </source>
</evidence>
<feature type="region of interest" description="Disordered" evidence="14">
    <location>
        <begin position="1"/>
        <end position="36"/>
    </location>
</feature>
<name>A0A9W9T9E7_9EURO</name>
<organism evidence="16 17">
    <name type="scientific">Penicillium cf. viridicatum</name>
    <dbReference type="NCBI Taxonomy" id="2972119"/>
    <lineage>
        <taxon>Eukaryota</taxon>
        <taxon>Fungi</taxon>
        <taxon>Dikarya</taxon>
        <taxon>Ascomycota</taxon>
        <taxon>Pezizomycotina</taxon>
        <taxon>Eurotiomycetes</taxon>
        <taxon>Eurotiomycetidae</taxon>
        <taxon>Eurotiales</taxon>
        <taxon>Aspergillaceae</taxon>
        <taxon>Penicillium</taxon>
    </lineage>
</organism>
<dbReference type="Gene3D" id="3.30.70.2630">
    <property type="match status" value="1"/>
</dbReference>
<evidence type="ECO:0000256" key="2">
    <source>
        <dbReference type="ARBA" id="ARBA00012493"/>
    </source>
</evidence>
<keyword evidence="17" id="KW-1185">Reference proteome</keyword>
<dbReference type="GO" id="GO:0003720">
    <property type="term" value="F:telomerase activity"/>
    <property type="evidence" value="ECO:0007669"/>
    <property type="project" value="InterPro"/>
</dbReference>
<dbReference type="Gene3D" id="1.10.357.90">
    <property type="match status" value="1"/>
</dbReference>
<evidence type="ECO:0000259" key="15">
    <source>
        <dbReference type="PROSITE" id="PS50878"/>
    </source>
</evidence>
<dbReference type="CDD" id="cd01648">
    <property type="entry name" value="TERT"/>
    <property type="match status" value="1"/>
</dbReference>
<keyword evidence="6 13" id="KW-0548">Nucleotidyltransferase</keyword>
<dbReference type="PANTHER" id="PTHR12066">
    <property type="entry name" value="TELOMERASE REVERSE TRANSCRIPTASE"/>
    <property type="match status" value="1"/>
</dbReference>
<keyword evidence="8 13" id="KW-0460">Magnesium</keyword>
<evidence type="ECO:0000256" key="7">
    <source>
        <dbReference type="ARBA" id="ARBA00022723"/>
    </source>
</evidence>
<keyword evidence="7 13" id="KW-0479">Metal-binding</keyword>
<comment type="similarity">
    <text evidence="1 13">Belongs to the reverse transcriptase family. Telomerase subfamily.</text>
</comment>
<dbReference type="Proteomes" id="UP001150942">
    <property type="component" value="Unassembled WGS sequence"/>
</dbReference>
<feature type="compositionally biased region" description="Polar residues" evidence="14">
    <location>
        <begin position="13"/>
        <end position="25"/>
    </location>
</feature>
<evidence type="ECO:0000256" key="14">
    <source>
        <dbReference type="SAM" id="MobiDB-lite"/>
    </source>
</evidence>
<keyword evidence="9 13" id="KW-0779">Telomere</keyword>
<evidence type="ECO:0000256" key="5">
    <source>
        <dbReference type="ARBA" id="ARBA00022679"/>
    </source>
</evidence>
<dbReference type="Pfam" id="PF21399">
    <property type="entry name" value="TERT_C"/>
    <property type="match status" value="1"/>
</dbReference>
<dbReference type="Gene3D" id="1.10.132.70">
    <property type="match status" value="1"/>
</dbReference>
<protein>
    <recommendedName>
        <fullName evidence="3 13">Telomerase reverse transcriptase</fullName>
        <ecNumber evidence="2 13">2.7.7.49</ecNumber>
    </recommendedName>
    <alternativeName>
        <fullName evidence="13">Telomerase catalytic subunit</fullName>
    </alternativeName>
</protein>
<evidence type="ECO:0000313" key="17">
    <source>
        <dbReference type="Proteomes" id="UP001150942"/>
    </source>
</evidence>
<proteinExistence type="inferred from homology"/>
<feature type="region of interest" description="Disordered" evidence="14">
    <location>
        <begin position="255"/>
        <end position="290"/>
    </location>
</feature>
<gene>
    <name evidence="16" type="ORF">N7449_000564</name>
</gene>
<evidence type="ECO:0000256" key="10">
    <source>
        <dbReference type="ARBA" id="ARBA00022918"/>
    </source>
</evidence>
<evidence type="ECO:0000256" key="6">
    <source>
        <dbReference type="ARBA" id="ARBA00022695"/>
    </source>
</evidence>
<evidence type="ECO:0000256" key="1">
    <source>
        <dbReference type="ARBA" id="ARBA00008001"/>
    </source>
</evidence>
<comment type="subcellular location">
    <subcellularLocation>
        <location evidence="13">Nucleus</location>
    </subcellularLocation>
    <subcellularLocation>
        <location evidence="13">Chromosome</location>
        <location evidence="13">Telomere</location>
    </subcellularLocation>
</comment>
<dbReference type="SMART" id="SM00975">
    <property type="entry name" value="Telomerase_RBD"/>
    <property type="match status" value="1"/>
</dbReference>
<dbReference type="GO" id="GO:0000333">
    <property type="term" value="C:telomerase catalytic core complex"/>
    <property type="evidence" value="ECO:0007669"/>
    <property type="project" value="TreeGrafter"/>
</dbReference>
<dbReference type="InterPro" id="IPR043502">
    <property type="entry name" value="DNA/RNA_pol_sf"/>
</dbReference>
<evidence type="ECO:0000256" key="12">
    <source>
        <dbReference type="ARBA" id="ARBA00048173"/>
    </source>
</evidence>
<dbReference type="PROSITE" id="PS50878">
    <property type="entry name" value="RT_POL"/>
    <property type="match status" value="1"/>
</dbReference>
<dbReference type="AlphaFoldDB" id="A0A9W9T9E7"/>
<evidence type="ECO:0000256" key="3">
    <source>
        <dbReference type="ARBA" id="ARBA00016182"/>
    </source>
</evidence>
<dbReference type="Pfam" id="PF00078">
    <property type="entry name" value="RVT_1"/>
    <property type="match status" value="1"/>
</dbReference>
<evidence type="ECO:0000256" key="4">
    <source>
        <dbReference type="ARBA" id="ARBA00022454"/>
    </source>
</evidence>
<comment type="caution">
    <text evidence="16">The sequence shown here is derived from an EMBL/GenBank/DDBJ whole genome shotgun (WGS) entry which is preliminary data.</text>
</comment>
<feature type="domain" description="Reverse transcriptase" evidence="15">
    <location>
        <begin position="693"/>
        <end position="1034"/>
    </location>
</feature>
<keyword evidence="10 13" id="KW-0695">RNA-directed DNA polymerase</keyword>
<evidence type="ECO:0000313" key="16">
    <source>
        <dbReference type="EMBL" id="KAJ5213395.1"/>
    </source>
</evidence>
<dbReference type="PRINTS" id="PR01365">
    <property type="entry name" value="TELOMERASERT"/>
</dbReference>
<dbReference type="OrthoDB" id="289721at2759"/>
<reference evidence="16" key="2">
    <citation type="journal article" date="2023" name="IMA Fungus">
        <title>Comparative genomic study of the Penicillium genus elucidates a diverse pangenome and 15 lateral gene transfer events.</title>
        <authorList>
            <person name="Petersen C."/>
            <person name="Sorensen T."/>
            <person name="Nielsen M.R."/>
            <person name="Sondergaard T.E."/>
            <person name="Sorensen J.L."/>
            <person name="Fitzpatrick D.A."/>
            <person name="Frisvad J.C."/>
            <person name="Nielsen K.L."/>
        </authorList>
    </citation>
    <scope>NUCLEOTIDE SEQUENCE</scope>
    <source>
        <strain evidence="16">IBT 20477</strain>
    </source>
</reference>
<comment type="catalytic activity">
    <reaction evidence="12 13">
        <text>DNA(n) + a 2'-deoxyribonucleoside 5'-triphosphate = DNA(n+1) + diphosphate</text>
        <dbReference type="Rhea" id="RHEA:22508"/>
        <dbReference type="Rhea" id="RHEA-COMP:17339"/>
        <dbReference type="Rhea" id="RHEA-COMP:17340"/>
        <dbReference type="ChEBI" id="CHEBI:33019"/>
        <dbReference type="ChEBI" id="CHEBI:61560"/>
        <dbReference type="ChEBI" id="CHEBI:173112"/>
        <dbReference type="EC" id="2.7.7.49"/>
    </reaction>
</comment>
<dbReference type="Pfam" id="PF12009">
    <property type="entry name" value="Telomerase_RBD"/>
    <property type="match status" value="1"/>
</dbReference>
<evidence type="ECO:0000256" key="13">
    <source>
        <dbReference type="RuleBase" id="RU365061"/>
    </source>
</evidence>
<feature type="compositionally biased region" description="Basic and acidic residues" evidence="14">
    <location>
        <begin position="272"/>
        <end position="287"/>
    </location>
</feature>
<dbReference type="EMBL" id="JAPQKQ010000001">
    <property type="protein sequence ID" value="KAJ5213395.1"/>
    <property type="molecule type" value="Genomic_DNA"/>
</dbReference>
<keyword evidence="5 13" id="KW-0808">Transferase</keyword>
<comment type="function">
    <text evidence="13">Telomerase is a ribonucleoprotein enzyme essential for the replication of chromosome termini in most eukaryotes. It elongates telomeres. It is a reverse transcriptase that adds simple sequence repeats to chromosome ends by copying a template sequence within the RNA component of the enzyme.</text>
</comment>
<dbReference type="InterPro" id="IPR049139">
    <property type="entry name" value="TERT_C"/>
</dbReference>
<dbReference type="GO" id="GO:0046872">
    <property type="term" value="F:metal ion binding"/>
    <property type="evidence" value="ECO:0007669"/>
    <property type="project" value="UniProtKB-KW"/>
</dbReference>
<feature type="compositionally biased region" description="Low complexity" evidence="14">
    <location>
        <begin position="255"/>
        <end position="264"/>
    </location>
</feature>
<accession>A0A9W9T9E7</accession>
<dbReference type="GO" id="GO:0042162">
    <property type="term" value="F:telomeric DNA binding"/>
    <property type="evidence" value="ECO:0007669"/>
    <property type="project" value="TreeGrafter"/>
</dbReference>
<keyword evidence="11 13" id="KW-0539">Nucleus</keyword>
<feature type="region of interest" description="Disordered" evidence="14">
    <location>
        <begin position="448"/>
        <end position="467"/>
    </location>
</feature>
<dbReference type="GO" id="GO:0070034">
    <property type="term" value="F:telomerase RNA binding"/>
    <property type="evidence" value="ECO:0007669"/>
    <property type="project" value="TreeGrafter"/>
</dbReference>
<sequence>MGKKRKRPIKDGPTSSSHMGITTSPRRFRTPHAPISLGTKTSHPVISLYYQHVVPLREYLLQQLPVTSKSRRRRILTLGSREDQDPNAQSQTSQTLAQLLDSTLVGVLKESSPTLNSERQKQYSSFNESQLRSSLVSTDTGPTCPQSEVVDFVIWKLFSQSHGSYQRPEHLLTHGFQRPYNGQNAQQFPNQNVQVLKEGAWAEVLGLLGSNGEEIMMQLLFDCGVFAAIDARKRIYYQLSGLPLSVLEPLSDASSGANGSAATAQDPMPTTDQRHPKEKADRKRSSDKTLQSPNSIVFLRRRILYGRVESKKKVPSGLGQAHVLSRFSSLDSMAQTVHVMKYIFPRQFGLLNVFKLDSDNRIMDDSKTFMFRESEISRLEEEKRLQRPQPKNEFADADCGGVRSVKIPKRLRGITIELVRKLRNRNAQCSYGELLRYYCPTEQTGPRRLGAFASTPDAKKSEPISSLQSNLVTQVQINHPSSSDSSAQTSSDGSRLEPHIAIDASCGIDADKPVTRKTQASLTDYATPASSVSAFCRAAIQKLIPRQFWGVGPDGILNLKLVLRHVDRFIKLRRFESLSLHEVCKGIKITSVPWLEPPQVQTTSSSETRRSSSETRSKIALSDLHKRTELFHEFMFWIFDSILIPLIRSHFYVTESQTHRNRLFYFRHDMWQQLTEQPFGELKATMFEELEPDQAQRVLARRSLGFGALRLLPKSTGLRPILNLRKRALKQSSWGKRRTYLAASINTSITPIYNMLTYERQQAPAKLGSSMLSIGDMHRRLKAYKEQLSERLPWGSKSSKPKLPQMYFVKLDIKACFDTIPQKKLLDLIEELVSEESYRISKHIEFQPPAPTTQKGKPKRRFMGRAAPATRPQHLPDYVNSGGTARKANTVFVDSIAQKNHDTDSLLALLDEHVRHNLVKIDKKYFRQRNGIPQGSVLSSILCNFFYAELERKVLGFIKPEDSLLLRLVDDFLLITPDAAVAMQFLEVMIQGQPAYGVQVNPAKSMANFSAAVDGILLPRLEGTPLFPYCGSLIDTHTLEFHRDQDRTLEGGESAAATLSNTLTVEATRLPGRTFHRKVLSSFRLQLHAMYIDDGHNSRAVVLANLYCSFITSAMKMYRYMKSLRGRAHPGPAIITQTIHDLISQTNGTIQAWRAGNSESSFSCFVQRSHLQYLASAAFRFVLKRKQTRYVMVLRWLDALIKDARPTSDSEALRMTQVVKKGNAMFEEWRF</sequence>
<dbReference type="InterPro" id="IPR000477">
    <property type="entry name" value="RT_dom"/>
</dbReference>
<evidence type="ECO:0000256" key="11">
    <source>
        <dbReference type="ARBA" id="ARBA00023242"/>
    </source>
</evidence>
<dbReference type="GO" id="GO:0000781">
    <property type="term" value="C:chromosome, telomeric region"/>
    <property type="evidence" value="ECO:0007669"/>
    <property type="project" value="UniProtKB-SubCell"/>
</dbReference>
<reference evidence="16" key="1">
    <citation type="submission" date="2022-11" db="EMBL/GenBank/DDBJ databases">
        <authorList>
            <person name="Petersen C."/>
        </authorList>
    </citation>
    <scope>NUCLEOTIDE SEQUENCE</scope>
    <source>
        <strain evidence="16">IBT 20477</strain>
    </source>
</reference>
<dbReference type="PANTHER" id="PTHR12066:SF0">
    <property type="entry name" value="TELOMERASE REVERSE TRANSCRIPTASE"/>
    <property type="match status" value="1"/>
</dbReference>
<dbReference type="EC" id="2.7.7.49" evidence="2 13"/>
<dbReference type="SUPFAM" id="SSF56672">
    <property type="entry name" value="DNA/RNA polymerases"/>
    <property type="match status" value="1"/>
</dbReference>
<dbReference type="InterPro" id="IPR003545">
    <property type="entry name" value="Telomerase_RT"/>
</dbReference>
<keyword evidence="4 13" id="KW-0158">Chromosome</keyword>
<dbReference type="InterPro" id="IPR021891">
    <property type="entry name" value="Telomerase_RBD"/>
</dbReference>
<dbReference type="GO" id="GO:0007004">
    <property type="term" value="P:telomere maintenance via telomerase"/>
    <property type="evidence" value="ECO:0007669"/>
    <property type="project" value="TreeGrafter"/>
</dbReference>
<evidence type="ECO:0000256" key="9">
    <source>
        <dbReference type="ARBA" id="ARBA00022895"/>
    </source>
</evidence>